<name>A0A365YG11_9MICC</name>
<gene>
    <name evidence="2" type="ORF">C1H84_06750</name>
</gene>
<evidence type="ECO:0000313" key="2">
    <source>
        <dbReference type="EMBL" id="RBM01548.1"/>
    </source>
</evidence>
<proteinExistence type="predicted"/>
<evidence type="ECO:0000313" key="3">
    <source>
        <dbReference type="Proteomes" id="UP000252167"/>
    </source>
</evidence>
<organism evidence="2 3">
    <name type="scientific">Glutamicibacter soli</name>
    <dbReference type="NCBI Taxonomy" id="453836"/>
    <lineage>
        <taxon>Bacteria</taxon>
        <taxon>Bacillati</taxon>
        <taxon>Actinomycetota</taxon>
        <taxon>Actinomycetes</taxon>
        <taxon>Micrococcales</taxon>
        <taxon>Micrococcaceae</taxon>
        <taxon>Glutamicibacter</taxon>
    </lineage>
</organism>
<reference evidence="2 3" key="1">
    <citation type="submission" date="2018-01" db="EMBL/GenBank/DDBJ databases">
        <title>Glutamicibacter soli strain NHPC-3 Whole genome sequence and assembly.</title>
        <authorList>
            <person name="Choudhury P."/>
            <person name="Gupta D."/>
            <person name="Sengupta K."/>
            <person name="Jawed A."/>
            <person name="Sultana N."/>
            <person name="Saha P."/>
        </authorList>
    </citation>
    <scope>NUCLEOTIDE SEQUENCE [LARGE SCALE GENOMIC DNA]</scope>
    <source>
        <strain evidence="2 3">NHPC-3</strain>
    </source>
</reference>
<dbReference type="RefSeq" id="WP_113606942.1">
    <property type="nucleotide sequence ID" value="NZ_POAF01000003.1"/>
</dbReference>
<dbReference type="Proteomes" id="UP000252167">
    <property type="component" value="Unassembled WGS sequence"/>
</dbReference>
<dbReference type="AlphaFoldDB" id="A0A365YG11"/>
<protein>
    <submittedName>
        <fullName evidence="2">Uncharacterized protein</fullName>
    </submittedName>
</protein>
<comment type="caution">
    <text evidence="2">The sequence shown here is derived from an EMBL/GenBank/DDBJ whole genome shotgun (WGS) entry which is preliminary data.</text>
</comment>
<evidence type="ECO:0000256" key="1">
    <source>
        <dbReference type="SAM" id="MobiDB-lite"/>
    </source>
</evidence>
<feature type="region of interest" description="Disordered" evidence="1">
    <location>
        <begin position="147"/>
        <end position="167"/>
    </location>
</feature>
<sequence>MFHQELRTHTAEELRNLLTSPHAQEHLRRYGWQPAMPIVITAPYETLDTAMGLVSTYNSAVLIGCYDPYSDELTLWQVSGPESTEHPEDGVELKRNEAYTFREMCQKAMQSPAVRFRPKGWNHDVRVREIPLFARSDRLTCSHEQMIHSSRKHTRPLEHIPLGTSGT</sequence>
<dbReference type="EMBL" id="POAF01000003">
    <property type="protein sequence ID" value="RBM01548.1"/>
    <property type="molecule type" value="Genomic_DNA"/>
</dbReference>
<accession>A0A365YG11</accession>
<keyword evidence="3" id="KW-1185">Reference proteome</keyword>